<evidence type="ECO:0000256" key="1">
    <source>
        <dbReference type="ARBA" id="ARBA00004141"/>
    </source>
</evidence>
<dbReference type="SMART" id="SM00116">
    <property type="entry name" value="CBS"/>
    <property type="match status" value="1"/>
</dbReference>
<feature type="transmembrane region" description="Helical" evidence="11">
    <location>
        <begin position="684"/>
        <end position="704"/>
    </location>
</feature>
<dbReference type="CDD" id="cd02205">
    <property type="entry name" value="CBS_pair_SF"/>
    <property type="match status" value="1"/>
</dbReference>
<evidence type="ECO:0000313" key="14">
    <source>
        <dbReference type="EMBL" id="GMH76791.1"/>
    </source>
</evidence>
<organism evidence="14 15">
    <name type="scientific">Triparma laevis f. inornata</name>
    <dbReference type="NCBI Taxonomy" id="1714386"/>
    <lineage>
        <taxon>Eukaryota</taxon>
        <taxon>Sar</taxon>
        <taxon>Stramenopiles</taxon>
        <taxon>Ochrophyta</taxon>
        <taxon>Bolidophyceae</taxon>
        <taxon>Parmales</taxon>
        <taxon>Triparmaceae</taxon>
        <taxon>Triparma</taxon>
    </lineage>
</organism>
<keyword evidence="6 11" id="KW-0406">Ion transport</keyword>
<dbReference type="InterPro" id="IPR000644">
    <property type="entry name" value="CBS_dom"/>
</dbReference>
<protein>
    <recommendedName>
        <fullName evidence="11">Chloride channel protein</fullName>
    </recommendedName>
</protein>
<keyword evidence="8 11" id="KW-0472">Membrane</keyword>
<keyword evidence="3 11" id="KW-0812">Transmembrane</keyword>
<feature type="transmembrane region" description="Helical" evidence="11">
    <location>
        <begin position="622"/>
        <end position="642"/>
    </location>
</feature>
<keyword evidence="7 10" id="KW-0129">CBS domain</keyword>
<evidence type="ECO:0000259" key="13">
    <source>
        <dbReference type="PROSITE" id="PS51371"/>
    </source>
</evidence>
<dbReference type="PRINTS" id="PR00762">
    <property type="entry name" value="CLCHANNEL"/>
</dbReference>
<feature type="transmembrane region" description="Helical" evidence="11">
    <location>
        <begin position="411"/>
        <end position="436"/>
    </location>
</feature>
<feature type="transmembrane region" description="Helical" evidence="11">
    <location>
        <begin position="497"/>
        <end position="517"/>
    </location>
</feature>
<feature type="transmembrane region" description="Helical" evidence="11">
    <location>
        <begin position="654"/>
        <end position="678"/>
    </location>
</feature>
<dbReference type="InterPro" id="IPR046342">
    <property type="entry name" value="CBS_dom_sf"/>
</dbReference>
<comment type="caution">
    <text evidence="14">The sequence shown here is derived from an EMBL/GenBank/DDBJ whole genome shotgun (WGS) entry which is preliminary data.</text>
</comment>
<evidence type="ECO:0000256" key="4">
    <source>
        <dbReference type="ARBA" id="ARBA00022737"/>
    </source>
</evidence>
<dbReference type="Proteomes" id="UP001162640">
    <property type="component" value="Unassembled WGS sequence"/>
</dbReference>
<proteinExistence type="inferred from homology"/>
<evidence type="ECO:0000256" key="10">
    <source>
        <dbReference type="PROSITE-ProRule" id="PRU00703"/>
    </source>
</evidence>
<feature type="domain" description="CBS" evidence="13">
    <location>
        <begin position="788"/>
        <end position="845"/>
    </location>
</feature>
<dbReference type="PANTHER" id="PTHR11689">
    <property type="entry name" value="CHLORIDE CHANNEL PROTEIN CLC FAMILY MEMBER"/>
    <property type="match status" value="1"/>
</dbReference>
<dbReference type="InterPro" id="IPR051280">
    <property type="entry name" value="Cl-channel/antiporter"/>
</dbReference>
<sequence>MPPKHKGASAMELSVIKSGTNNALLGGGDLETNREPELTELQKIKKEKDALETELKAFRKLLDEKSINQEKAQKTDLDGLVSNNLLSSSDPPALRPLPITYFLTRPHELPETAPQRDSVTNEELQDSLHSLNSDMTPNSGTFNPFTSIRNRIKASGNDAKKFSSRRYRKKLGEKFESFDYDTPDDAFDYDTPDDASQYSVHRDAKEVALEDTKREMFRWIYLLLIGVLTGTIAYWMTFCVGRLVTIKWDHTWELLQSGKTVESYLYYISWTAVCMALAGLLVLWAPESAGSGIPQVKAYLNGNQVPGILRFKTLVAKVLGITLCVTSGMPAGREGPMVHTGSILAAGLARGYSDYFPCLPNMYTGFDNTRDRRDFVSMGAAAGVAAAFNAPIGGILFSLEEVSSFWSPALTWRSFICAIFAAYTVNIFMAAFSGNFNDAGLVLFGHTSEDGGTYETWEIFAFILVAVLGGFIGAAYVMINEHITVWRKKFWGGKSPVWRIFEASGYISLMLTAFYFLPMLWPCKEYNLDGDSSHHTGFHGLNPIQYNCQDTNEHRRLAGDTHIASHYNELASLLLTPQETTILQLYSRNTQGYFSITTLAFFTVFYFISAVTAYGIAVPAGLFIPGMMVGAGMGRLVGEVLFSIVGDKIDPGLYALVGASAVLGGITRMTISLTVIMVEVSNDINYLLPIMLALAISKAVGDLFTHSLYDVHMDLASIPYLEADPPRASIGEMEECLETTHNAFPVVDTGVTHLNRFFCGIITREHLDGQLDKAKRENKPVIDISLAMDPSPFIAQTQLSLRRVLRLFRGMGLRHVVVVDGRQRVVGIITRKDFINAPTTVQTAIQDPKFVRATREAMMRMERSTRIKSANANAPVKLKRSNSFVGVL</sequence>
<feature type="transmembrane region" description="Helical" evidence="11">
    <location>
        <begin position="593"/>
        <end position="616"/>
    </location>
</feature>
<name>A0A9W7API5_9STRA</name>
<feature type="transmembrane region" description="Helical" evidence="11">
    <location>
        <begin position="375"/>
        <end position="399"/>
    </location>
</feature>
<evidence type="ECO:0000256" key="11">
    <source>
        <dbReference type="RuleBase" id="RU361221"/>
    </source>
</evidence>
<dbReference type="CDD" id="cd04591">
    <property type="entry name" value="CBS_pair_voltage-gated_CLC_euk_bac"/>
    <property type="match status" value="1"/>
</dbReference>
<evidence type="ECO:0000256" key="8">
    <source>
        <dbReference type="ARBA" id="ARBA00023136"/>
    </source>
</evidence>
<evidence type="ECO:0000256" key="6">
    <source>
        <dbReference type="ARBA" id="ARBA00023065"/>
    </source>
</evidence>
<comment type="subcellular location">
    <subcellularLocation>
        <location evidence="1 11">Membrane</location>
        <topology evidence="1 11">Multi-pass membrane protein</topology>
    </subcellularLocation>
</comment>
<comment type="similarity">
    <text evidence="11">Belongs to the chloride channel (TC 2.A.49) family.</text>
</comment>
<dbReference type="SUPFAM" id="SSF54631">
    <property type="entry name" value="CBS-domain pair"/>
    <property type="match status" value="1"/>
</dbReference>
<accession>A0A9W7API5</accession>
<evidence type="ECO:0000256" key="9">
    <source>
        <dbReference type="ARBA" id="ARBA00023214"/>
    </source>
</evidence>
<dbReference type="GO" id="GO:0016020">
    <property type="term" value="C:membrane"/>
    <property type="evidence" value="ECO:0007669"/>
    <property type="project" value="UniProtKB-SubCell"/>
</dbReference>
<gene>
    <name evidence="14" type="ORF">TL16_g07198</name>
</gene>
<evidence type="ECO:0000256" key="12">
    <source>
        <dbReference type="SAM" id="Coils"/>
    </source>
</evidence>
<dbReference type="SUPFAM" id="SSF81340">
    <property type="entry name" value="Clc chloride channel"/>
    <property type="match status" value="1"/>
</dbReference>
<dbReference type="PROSITE" id="PS51371">
    <property type="entry name" value="CBS"/>
    <property type="match status" value="1"/>
</dbReference>
<evidence type="ECO:0000256" key="2">
    <source>
        <dbReference type="ARBA" id="ARBA00022448"/>
    </source>
</evidence>
<keyword evidence="4" id="KW-0677">Repeat</keyword>
<reference evidence="15" key="1">
    <citation type="journal article" date="2023" name="Commun. Biol.">
        <title>Genome analysis of Parmales, the sister group of diatoms, reveals the evolutionary specialization of diatoms from phago-mixotrophs to photoautotrophs.</title>
        <authorList>
            <person name="Ban H."/>
            <person name="Sato S."/>
            <person name="Yoshikawa S."/>
            <person name="Yamada K."/>
            <person name="Nakamura Y."/>
            <person name="Ichinomiya M."/>
            <person name="Sato N."/>
            <person name="Blanc-Mathieu R."/>
            <person name="Endo H."/>
            <person name="Kuwata A."/>
            <person name="Ogata H."/>
        </authorList>
    </citation>
    <scope>NUCLEOTIDE SEQUENCE [LARGE SCALE GENOMIC DNA]</scope>
</reference>
<evidence type="ECO:0000256" key="7">
    <source>
        <dbReference type="ARBA" id="ARBA00023122"/>
    </source>
</evidence>
<dbReference type="EMBL" id="BLQM01000225">
    <property type="protein sequence ID" value="GMH76791.1"/>
    <property type="molecule type" value="Genomic_DNA"/>
</dbReference>
<dbReference type="Gene3D" id="1.10.3080.10">
    <property type="entry name" value="Clc chloride channel"/>
    <property type="match status" value="1"/>
</dbReference>
<evidence type="ECO:0000256" key="5">
    <source>
        <dbReference type="ARBA" id="ARBA00022989"/>
    </source>
</evidence>
<evidence type="ECO:0000256" key="3">
    <source>
        <dbReference type="ARBA" id="ARBA00022692"/>
    </source>
</evidence>
<dbReference type="Pfam" id="PF00654">
    <property type="entry name" value="Voltage_CLC"/>
    <property type="match status" value="1"/>
</dbReference>
<dbReference type="GO" id="GO:0005254">
    <property type="term" value="F:chloride channel activity"/>
    <property type="evidence" value="ECO:0007669"/>
    <property type="project" value="UniProtKB-UniRule"/>
</dbReference>
<keyword evidence="9 11" id="KW-0868">Chloride</keyword>
<dbReference type="InterPro" id="IPR014743">
    <property type="entry name" value="Cl-channel_core"/>
</dbReference>
<feature type="transmembrane region" description="Helical" evidence="11">
    <location>
        <begin position="264"/>
        <end position="285"/>
    </location>
</feature>
<dbReference type="Pfam" id="PF00571">
    <property type="entry name" value="CBS"/>
    <property type="match status" value="1"/>
</dbReference>
<dbReference type="Gene3D" id="3.10.580.10">
    <property type="entry name" value="CBS-domain"/>
    <property type="match status" value="1"/>
</dbReference>
<dbReference type="InterPro" id="IPR001807">
    <property type="entry name" value="ClC"/>
</dbReference>
<feature type="transmembrane region" description="Helical" evidence="11">
    <location>
        <begin position="219"/>
        <end position="244"/>
    </location>
</feature>
<dbReference type="AlphaFoldDB" id="A0A9W7API5"/>
<keyword evidence="5 11" id="KW-1133">Transmembrane helix</keyword>
<evidence type="ECO:0000313" key="15">
    <source>
        <dbReference type="Proteomes" id="UP001162640"/>
    </source>
</evidence>
<feature type="coiled-coil region" evidence="12">
    <location>
        <begin position="41"/>
        <end position="68"/>
    </location>
</feature>
<feature type="transmembrane region" description="Helical" evidence="11">
    <location>
        <begin position="457"/>
        <end position="477"/>
    </location>
</feature>
<keyword evidence="12" id="KW-0175">Coiled coil</keyword>
<keyword evidence="2 11" id="KW-0813">Transport</keyword>
<dbReference type="PANTHER" id="PTHR11689:SF136">
    <property type="entry name" value="H(+)_CL(-) EXCHANGE TRANSPORTER 7"/>
    <property type="match status" value="1"/>
</dbReference>